<protein>
    <submittedName>
        <fullName evidence="1">Uncharacterized protein</fullName>
    </submittedName>
</protein>
<dbReference type="EMBL" id="FXUY01000001">
    <property type="protein sequence ID" value="SMQ27577.1"/>
    <property type="molecule type" value="Genomic_DNA"/>
</dbReference>
<comment type="caution">
    <text evidence="1">The sequence shown here is derived from an EMBL/GenBank/DDBJ whole genome shotgun (WGS) entry which is preliminary data.</text>
</comment>
<reference evidence="1" key="1">
    <citation type="submission" date="2017-05" db="EMBL/GenBank/DDBJ databases">
        <authorList>
            <person name="Varghese N."/>
            <person name="Submissions S."/>
        </authorList>
    </citation>
    <scope>NUCLEOTIDE SEQUENCE</scope>
    <source>
        <strain evidence="1">LMG 28168</strain>
    </source>
</reference>
<organism evidence="1 2">
    <name type="scientific">Pseudomonas helmanticensis</name>
    <dbReference type="NCBI Taxonomy" id="1471381"/>
    <lineage>
        <taxon>Bacteria</taxon>
        <taxon>Pseudomonadati</taxon>
        <taxon>Pseudomonadota</taxon>
        <taxon>Gammaproteobacteria</taxon>
        <taxon>Pseudomonadales</taxon>
        <taxon>Pseudomonadaceae</taxon>
        <taxon>Pseudomonas</taxon>
    </lineage>
</organism>
<keyword evidence="2" id="KW-1185">Reference proteome</keyword>
<evidence type="ECO:0000313" key="2">
    <source>
        <dbReference type="Proteomes" id="UP001158048"/>
    </source>
</evidence>
<sequence>MSEHTFPQLTSSKLKGSIGQTFFANFVHQLLNFSYRPVPQDSDFGIDGYIDIVIGENVTGRTLAVQIKCGDSYYAPNTEGDIKYNGENKHLNFYLNTTTPIILVVLNSTCTKGCWVQFKKEIIMPSTNGWHIEMPSRNVLSKDIIETWTRIAGPAIDHTEAIRHSWKLNDSLDAAGFQFFQVEKDEILDLSFKSIEELIERSSRSRQSLIKNQGKVELFIDGFNEDPREIYEIPEIRNWYAKSLELGIPWLYFLSTKLDAMDLLHCLMAMCDVTAKPHFDGTKHITFDRPEQIGFWLIRNLENLLQFTARHNLPSETSQEIYENTMKFIRTTTGFSR</sequence>
<accession>A0ACD2U8V3</accession>
<name>A0ACD2U8V3_9PSED</name>
<dbReference type="Proteomes" id="UP001158048">
    <property type="component" value="Unassembled WGS sequence"/>
</dbReference>
<evidence type="ECO:0000313" key="1">
    <source>
        <dbReference type="EMBL" id="SMQ27577.1"/>
    </source>
</evidence>
<proteinExistence type="predicted"/>
<gene>
    <name evidence="1" type="ORF">SAMN04488483_3744</name>
</gene>